<evidence type="ECO:0000256" key="7">
    <source>
        <dbReference type="ARBA" id="ARBA00022786"/>
    </source>
</evidence>
<dbReference type="GO" id="GO:0008270">
    <property type="term" value="F:zinc ion binding"/>
    <property type="evidence" value="ECO:0007669"/>
    <property type="project" value="UniProtKB-KW"/>
</dbReference>
<keyword evidence="7" id="KW-0833">Ubl conjugation pathway</keyword>
<dbReference type="FunFam" id="3.30.40.10:FF:000230">
    <property type="entry name" value="RBR-type E3 ubiquitin transferase"/>
    <property type="match status" value="1"/>
</dbReference>
<evidence type="ECO:0000256" key="2">
    <source>
        <dbReference type="ARBA" id="ARBA00005884"/>
    </source>
</evidence>
<keyword evidence="8" id="KW-0862">Zinc</keyword>
<name>A0A8T0VKW4_PANVG</name>
<dbReference type="InterPro" id="IPR013083">
    <property type="entry name" value="Znf_RING/FYVE/PHD"/>
</dbReference>
<dbReference type="PROSITE" id="PS00518">
    <property type="entry name" value="ZF_RING_1"/>
    <property type="match status" value="1"/>
</dbReference>
<evidence type="ECO:0000256" key="6">
    <source>
        <dbReference type="ARBA" id="ARBA00022771"/>
    </source>
</evidence>
<reference evidence="12" key="1">
    <citation type="submission" date="2020-05" db="EMBL/GenBank/DDBJ databases">
        <title>WGS assembly of Panicum virgatum.</title>
        <authorList>
            <person name="Lovell J.T."/>
            <person name="Jenkins J."/>
            <person name="Shu S."/>
            <person name="Juenger T.E."/>
            <person name="Schmutz J."/>
        </authorList>
    </citation>
    <scope>NUCLEOTIDE SEQUENCE</scope>
    <source>
        <strain evidence="12">AP13</strain>
    </source>
</reference>
<evidence type="ECO:0000259" key="10">
    <source>
        <dbReference type="PROSITE" id="PS50089"/>
    </source>
</evidence>
<evidence type="ECO:0000256" key="3">
    <source>
        <dbReference type="ARBA" id="ARBA00022679"/>
    </source>
</evidence>
<dbReference type="PROSITE" id="PS51873">
    <property type="entry name" value="TRIAD"/>
    <property type="match status" value="1"/>
</dbReference>
<feature type="domain" description="RING-type" evidence="10">
    <location>
        <begin position="136"/>
        <end position="181"/>
    </location>
</feature>
<organism evidence="12 13">
    <name type="scientific">Panicum virgatum</name>
    <name type="common">Blackwell switchgrass</name>
    <dbReference type="NCBI Taxonomy" id="38727"/>
    <lineage>
        <taxon>Eukaryota</taxon>
        <taxon>Viridiplantae</taxon>
        <taxon>Streptophyta</taxon>
        <taxon>Embryophyta</taxon>
        <taxon>Tracheophyta</taxon>
        <taxon>Spermatophyta</taxon>
        <taxon>Magnoliopsida</taxon>
        <taxon>Liliopsida</taxon>
        <taxon>Poales</taxon>
        <taxon>Poaceae</taxon>
        <taxon>PACMAD clade</taxon>
        <taxon>Panicoideae</taxon>
        <taxon>Panicodae</taxon>
        <taxon>Paniceae</taxon>
        <taxon>Panicinae</taxon>
        <taxon>Panicum</taxon>
        <taxon>Panicum sect. Hiantes</taxon>
    </lineage>
</organism>
<comment type="similarity">
    <text evidence="2">Belongs to the RBR family. Ariadne subfamily.</text>
</comment>
<evidence type="ECO:0000313" key="13">
    <source>
        <dbReference type="Proteomes" id="UP000823388"/>
    </source>
</evidence>
<keyword evidence="3" id="KW-0808">Transferase</keyword>
<sequence>MLDLIYKLACDLVLPEDPHAEEVLRFSTHPERFCAVCKLVIPSLEASWKPDNCDHIICIASLWQYTPETEATGRPRCAVTSYESLCKSETHQGVDVGHSPLISMEDIGSGKGKEPLDVMLQELGQCSRGTNGEFYCDMCMETVHVREVFPVPGCTHLFCISCLSQYITAKVEDNVVSIGCPQPGCKDGTLYPEACQDVIPLQLF</sequence>
<dbReference type="PROSITE" id="PS50089">
    <property type="entry name" value="ZF_RING_2"/>
    <property type="match status" value="1"/>
</dbReference>
<dbReference type="Proteomes" id="UP000823388">
    <property type="component" value="Chromosome 2N"/>
</dbReference>
<protein>
    <recommendedName>
        <fullName evidence="14">RING-type domain-containing protein</fullName>
    </recommendedName>
</protein>
<keyword evidence="6 9" id="KW-0863">Zinc-finger</keyword>
<feature type="domain" description="RING-type" evidence="11">
    <location>
        <begin position="132"/>
        <end position="204"/>
    </location>
</feature>
<evidence type="ECO:0000256" key="9">
    <source>
        <dbReference type="PROSITE-ProRule" id="PRU00175"/>
    </source>
</evidence>
<evidence type="ECO:0008006" key="14">
    <source>
        <dbReference type="Google" id="ProtNLM"/>
    </source>
</evidence>
<evidence type="ECO:0000313" key="12">
    <source>
        <dbReference type="EMBL" id="KAG2635077.1"/>
    </source>
</evidence>
<dbReference type="InterPro" id="IPR001841">
    <property type="entry name" value="Znf_RING"/>
</dbReference>
<evidence type="ECO:0000256" key="8">
    <source>
        <dbReference type="ARBA" id="ARBA00022833"/>
    </source>
</evidence>
<dbReference type="InterPro" id="IPR017907">
    <property type="entry name" value="Znf_RING_CS"/>
</dbReference>
<dbReference type="PANTHER" id="PTHR11685">
    <property type="entry name" value="RBR FAMILY RING FINGER AND IBR DOMAIN-CONTAINING"/>
    <property type="match status" value="1"/>
</dbReference>
<comment type="function">
    <text evidence="1">Might act as an E3 ubiquitin-protein ligase, or as part of E3 complex, which accepts ubiquitin from specific E2 ubiquitin-conjugating enzymes and then transfers it to substrates.</text>
</comment>
<keyword evidence="13" id="KW-1185">Reference proteome</keyword>
<keyword evidence="5" id="KW-0677">Repeat</keyword>
<dbReference type="Gene3D" id="3.30.40.10">
    <property type="entry name" value="Zinc/RING finger domain, C3HC4 (zinc finger)"/>
    <property type="match status" value="1"/>
</dbReference>
<evidence type="ECO:0000256" key="4">
    <source>
        <dbReference type="ARBA" id="ARBA00022723"/>
    </source>
</evidence>
<gene>
    <name evidence="12" type="ORF">PVAP13_2NG335206</name>
</gene>
<dbReference type="InterPro" id="IPR044066">
    <property type="entry name" value="TRIAD_supradom"/>
</dbReference>
<proteinExistence type="inferred from homology"/>
<accession>A0A8T0VKW4</accession>
<dbReference type="InterPro" id="IPR031127">
    <property type="entry name" value="E3_UB_ligase_RBR"/>
</dbReference>
<dbReference type="SUPFAM" id="SSF57850">
    <property type="entry name" value="RING/U-box"/>
    <property type="match status" value="1"/>
</dbReference>
<evidence type="ECO:0000256" key="5">
    <source>
        <dbReference type="ARBA" id="ARBA00022737"/>
    </source>
</evidence>
<comment type="caution">
    <text evidence="12">The sequence shown here is derived from an EMBL/GenBank/DDBJ whole genome shotgun (WGS) entry which is preliminary data.</text>
</comment>
<keyword evidence="4" id="KW-0479">Metal-binding</keyword>
<dbReference type="AlphaFoldDB" id="A0A8T0VKW4"/>
<dbReference type="EMBL" id="CM029040">
    <property type="protein sequence ID" value="KAG2635077.1"/>
    <property type="molecule type" value="Genomic_DNA"/>
</dbReference>
<evidence type="ECO:0000256" key="1">
    <source>
        <dbReference type="ARBA" id="ARBA00003976"/>
    </source>
</evidence>
<dbReference type="GO" id="GO:0016567">
    <property type="term" value="P:protein ubiquitination"/>
    <property type="evidence" value="ECO:0007669"/>
    <property type="project" value="InterPro"/>
</dbReference>
<evidence type="ECO:0000259" key="11">
    <source>
        <dbReference type="PROSITE" id="PS51873"/>
    </source>
</evidence>
<dbReference type="GO" id="GO:0004842">
    <property type="term" value="F:ubiquitin-protein transferase activity"/>
    <property type="evidence" value="ECO:0007669"/>
    <property type="project" value="InterPro"/>
</dbReference>